<dbReference type="Pfam" id="PF00015">
    <property type="entry name" value="MCPsignal"/>
    <property type="match status" value="1"/>
</dbReference>
<reference evidence="11" key="1">
    <citation type="journal article" date="2014" name="Int. J. Syst. Evol. Microbiol.">
        <title>Complete genome sequence of Corynebacterium casei LMG S-19264T (=DSM 44701T), isolated from a smear-ripened cheese.</title>
        <authorList>
            <consortium name="US DOE Joint Genome Institute (JGI-PGF)"/>
            <person name="Walter F."/>
            <person name="Albersmeier A."/>
            <person name="Kalinowski J."/>
            <person name="Ruckert C."/>
        </authorList>
    </citation>
    <scope>NUCLEOTIDE SEQUENCE</scope>
    <source>
        <strain evidence="11">JCM 17251</strain>
    </source>
</reference>
<evidence type="ECO:0000256" key="5">
    <source>
        <dbReference type="ARBA" id="ARBA00029447"/>
    </source>
</evidence>
<dbReference type="Proteomes" id="UP000624041">
    <property type="component" value="Unassembled WGS sequence"/>
</dbReference>
<evidence type="ECO:0000313" key="11">
    <source>
        <dbReference type="EMBL" id="GGN63359.1"/>
    </source>
</evidence>
<dbReference type="CDD" id="cd11386">
    <property type="entry name" value="MCP_signal"/>
    <property type="match status" value="1"/>
</dbReference>
<evidence type="ECO:0000256" key="2">
    <source>
        <dbReference type="ARBA" id="ARBA00022475"/>
    </source>
</evidence>
<evidence type="ECO:0000259" key="10">
    <source>
        <dbReference type="PROSITE" id="PS50885"/>
    </source>
</evidence>
<comment type="caution">
    <text evidence="11">The sequence shown here is derived from an EMBL/GenBank/DDBJ whole genome shotgun (WGS) entry which is preliminary data.</text>
</comment>
<feature type="transmembrane region" description="Helical" evidence="8">
    <location>
        <begin position="185"/>
        <end position="212"/>
    </location>
</feature>
<feature type="transmembrane region" description="Helical" evidence="8">
    <location>
        <begin position="17"/>
        <end position="39"/>
    </location>
</feature>
<keyword evidence="2" id="KW-1003">Cell membrane</keyword>
<dbReference type="PANTHER" id="PTHR32089">
    <property type="entry name" value="METHYL-ACCEPTING CHEMOTAXIS PROTEIN MCPB"/>
    <property type="match status" value="1"/>
</dbReference>
<proteinExistence type="inferred from homology"/>
<dbReference type="SUPFAM" id="SSF58104">
    <property type="entry name" value="Methyl-accepting chemotaxis protein (MCP) signaling domain"/>
    <property type="match status" value="1"/>
</dbReference>
<keyword evidence="8" id="KW-1133">Transmembrane helix</keyword>
<dbReference type="Gene3D" id="1.10.287.950">
    <property type="entry name" value="Methyl-accepting chemotaxis protein"/>
    <property type="match status" value="1"/>
</dbReference>
<keyword evidence="12" id="KW-1185">Reference proteome</keyword>
<keyword evidence="8" id="KW-0812">Transmembrane</keyword>
<evidence type="ECO:0000256" key="4">
    <source>
        <dbReference type="ARBA" id="ARBA00023224"/>
    </source>
</evidence>
<dbReference type="EMBL" id="BMOS01000026">
    <property type="protein sequence ID" value="GGN63359.1"/>
    <property type="molecule type" value="Genomic_DNA"/>
</dbReference>
<dbReference type="InterPro" id="IPR003660">
    <property type="entry name" value="HAMP_dom"/>
</dbReference>
<dbReference type="SMART" id="SM00283">
    <property type="entry name" value="MA"/>
    <property type="match status" value="1"/>
</dbReference>
<organism evidence="11 12">
    <name type="scientific">Oceanobacillus indicireducens</name>
    <dbReference type="NCBI Taxonomy" id="1004261"/>
    <lineage>
        <taxon>Bacteria</taxon>
        <taxon>Bacillati</taxon>
        <taxon>Bacillota</taxon>
        <taxon>Bacilli</taxon>
        <taxon>Bacillales</taxon>
        <taxon>Bacillaceae</taxon>
        <taxon>Oceanobacillus</taxon>
    </lineage>
</organism>
<dbReference type="PROSITE" id="PS50885">
    <property type="entry name" value="HAMP"/>
    <property type="match status" value="1"/>
</dbReference>
<protein>
    <submittedName>
        <fullName evidence="11">Sensory transducer protein YvaQ</fullName>
    </submittedName>
</protein>
<reference evidence="11" key="2">
    <citation type="submission" date="2020-09" db="EMBL/GenBank/DDBJ databases">
        <authorList>
            <person name="Sun Q."/>
            <person name="Ohkuma M."/>
        </authorList>
    </citation>
    <scope>NUCLEOTIDE SEQUENCE</scope>
    <source>
        <strain evidence="11">JCM 17251</strain>
    </source>
</reference>
<evidence type="ECO:0000259" key="9">
    <source>
        <dbReference type="PROSITE" id="PS50111"/>
    </source>
</evidence>
<comment type="subcellular location">
    <subcellularLocation>
        <location evidence="1">Cell membrane</location>
    </subcellularLocation>
</comment>
<evidence type="ECO:0000256" key="8">
    <source>
        <dbReference type="SAM" id="Phobius"/>
    </source>
</evidence>
<evidence type="ECO:0000256" key="3">
    <source>
        <dbReference type="ARBA" id="ARBA00023136"/>
    </source>
</evidence>
<evidence type="ECO:0000256" key="1">
    <source>
        <dbReference type="ARBA" id="ARBA00004236"/>
    </source>
</evidence>
<feature type="domain" description="HAMP" evidence="10">
    <location>
        <begin position="209"/>
        <end position="262"/>
    </location>
</feature>
<dbReference type="Gene3D" id="6.10.340.10">
    <property type="match status" value="1"/>
</dbReference>
<dbReference type="PROSITE" id="PS50111">
    <property type="entry name" value="CHEMOTAXIS_TRANSDUC_2"/>
    <property type="match status" value="1"/>
</dbReference>
<dbReference type="Pfam" id="PF00672">
    <property type="entry name" value="HAMP"/>
    <property type="match status" value="1"/>
</dbReference>
<gene>
    <name evidence="11" type="primary">yvaQ</name>
    <name evidence="11" type="ORF">GCM10007971_30180</name>
</gene>
<dbReference type="PANTHER" id="PTHR32089:SF112">
    <property type="entry name" value="LYSOZYME-LIKE PROTEIN-RELATED"/>
    <property type="match status" value="1"/>
</dbReference>
<evidence type="ECO:0000256" key="6">
    <source>
        <dbReference type="PROSITE-ProRule" id="PRU00284"/>
    </source>
</evidence>
<dbReference type="InterPro" id="IPR004089">
    <property type="entry name" value="MCPsignal_dom"/>
</dbReference>
<dbReference type="GO" id="GO:0005886">
    <property type="term" value="C:plasma membrane"/>
    <property type="evidence" value="ECO:0007669"/>
    <property type="project" value="UniProtKB-SubCell"/>
</dbReference>
<dbReference type="RefSeq" id="WP_188858583.1">
    <property type="nucleotide sequence ID" value="NZ_BMOS01000026.1"/>
</dbReference>
<feature type="compositionally biased region" description="Low complexity" evidence="7">
    <location>
        <begin position="528"/>
        <end position="543"/>
    </location>
</feature>
<dbReference type="AlphaFoldDB" id="A0A917Y156"/>
<name>A0A917Y156_9BACI</name>
<dbReference type="CDD" id="cd06225">
    <property type="entry name" value="HAMP"/>
    <property type="match status" value="1"/>
</dbReference>
<evidence type="ECO:0000313" key="12">
    <source>
        <dbReference type="Proteomes" id="UP000624041"/>
    </source>
</evidence>
<accession>A0A917Y156</accession>
<dbReference type="GO" id="GO:0007165">
    <property type="term" value="P:signal transduction"/>
    <property type="evidence" value="ECO:0007669"/>
    <property type="project" value="UniProtKB-KW"/>
</dbReference>
<evidence type="ECO:0000256" key="7">
    <source>
        <dbReference type="SAM" id="MobiDB-lite"/>
    </source>
</evidence>
<comment type="similarity">
    <text evidence="5">Belongs to the methyl-accepting chemotaxis (MCP) protein family.</text>
</comment>
<feature type="region of interest" description="Disordered" evidence="7">
    <location>
        <begin position="524"/>
        <end position="543"/>
    </location>
</feature>
<sequence>MKKISGLLNFKKLKTKVLFGFSIIMLLVVLLSGFTIYSINSVNNDLDIVLDREIELMIADEGLAKNMLDRTRLIQGYILFGNEAYKEAFEAGLEESIALENRAAELSSSAELESLLERKIEWGYLTDEIIEAYEKGNVDEAGVILETSLEPLGGELIDGFGNLAEATEQRIQVIGEEIQQNVNTLMTFGIVISLAVIVLGITIAMFTAQIITNPIQTVMKRMKLIASGHLNNERLTVDMRDEIGQLVSAANDMNDNMRDIMVKITDVSHTVSAHSEELTQSAYEVRSGTEQITSTMEELASGAETQAYQSGDLSNMMSNFTEQIEEVNRNAAHVQKESNQVLEMTNEGSVLMDSSTNQMESIDAMVQATVKKVEGLDEQTQEISKLVTVIQDIAAQTNLLALNAAIEAARAGENGRGFAVVADEVGKLAAQVGSSVTDISGIVYNIQTEFSEVTTELNQGYEEVKEGTIQIQNTGEKFTSIRESVTDMVGNMQKISDNVSEFAASSQKMNSSIQEIAAVSEESAAGIEQTSASSEQTSSSMEEVAKSATELARLAENLNELVNQFQV</sequence>
<feature type="domain" description="Methyl-accepting transducer" evidence="9">
    <location>
        <begin position="281"/>
        <end position="517"/>
    </location>
</feature>
<keyword evidence="3 8" id="KW-0472">Membrane</keyword>
<keyword evidence="4 6" id="KW-0807">Transducer</keyword>